<feature type="region of interest" description="Disordered" evidence="1">
    <location>
        <begin position="1"/>
        <end position="35"/>
    </location>
</feature>
<accession>A0A2H3CY79</accession>
<dbReference type="Proteomes" id="UP000217790">
    <property type="component" value="Unassembled WGS sequence"/>
</dbReference>
<feature type="compositionally biased region" description="Polar residues" evidence="1">
    <location>
        <begin position="86"/>
        <end position="95"/>
    </location>
</feature>
<gene>
    <name evidence="2" type="ORF">ARMGADRAFT_1091691</name>
</gene>
<evidence type="ECO:0000313" key="2">
    <source>
        <dbReference type="EMBL" id="PBK81053.1"/>
    </source>
</evidence>
<dbReference type="EMBL" id="KZ293736">
    <property type="protein sequence ID" value="PBK81053.1"/>
    <property type="molecule type" value="Genomic_DNA"/>
</dbReference>
<sequence length="112" mass="12238">MTSCSSRSQSMQSIGQQDQRDIQEGGGSPITSRVHTPVIVLSPTISSTNSTLYVVQSPTPLSPRALEEQLVKFKLAGNCYNRPATPYSNHVNSNGDIRLYTNEPTPFDPDNL</sequence>
<evidence type="ECO:0000256" key="1">
    <source>
        <dbReference type="SAM" id="MobiDB-lite"/>
    </source>
</evidence>
<dbReference type="InParanoid" id="A0A2H3CY79"/>
<protein>
    <submittedName>
        <fullName evidence="2">Uncharacterized protein</fullName>
    </submittedName>
</protein>
<evidence type="ECO:0000313" key="3">
    <source>
        <dbReference type="Proteomes" id="UP000217790"/>
    </source>
</evidence>
<reference evidence="3" key="1">
    <citation type="journal article" date="2017" name="Nat. Ecol. Evol.">
        <title>Genome expansion and lineage-specific genetic innovations in the forest pathogenic fungi Armillaria.</title>
        <authorList>
            <person name="Sipos G."/>
            <person name="Prasanna A.N."/>
            <person name="Walter M.C."/>
            <person name="O'Connor E."/>
            <person name="Balint B."/>
            <person name="Krizsan K."/>
            <person name="Kiss B."/>
            <person name="Hess J."/>
            <person name="Varga T."/>
            <person name="Slot J."/>
            <person name="Riley R."/>
            <person name="Boka B."/>
            <person name="Rigling D."/>
            <person name="Barry K."/>
            <person name="Lee J."/>
            <person name="Mihaltcheva S."/>
            <person name="LaButti K."/>
            <person name="Lipzen A."/>
            <person name="Waldron R."/>
            <person name="Moloney N.M."/>
            <person name="Sperisen C."/>
            <person name="Kredics L."/>
            <person name="Vagvoelgyi C."/>
            <person name="Patrignani A."/>
            <person name="Fitzpatrick D."/>
            <person name="Nagy I."/>
            <person name="Doyle S."/>
            <person name="Anderson J.B."/>
            <person name="Grigoriev I.V."/>
            <person name="Gueldener U."/>
            <person name="Muensterkoetter M."/>
            <person name="Nagy L.G."/>
        </authorList>
    </citation>
    <scope>NUCLEOTIDE SEQUENCE [LARGE SCALE GENOMIC DNA]</scope>
    <source>
        <strain evidence="3">Ar21-2</strain>
    </source>
</reference>
<feature type="region of interest" description="Disordered" evidence="1">
    <location>
        <begin position="84"/>
        <end position="112"/>
    </location>
</feature>
<dbReference type="AlphaFoldDB" id="A0A2H3CY79"/>
<name>A0A2H3CY79_ARMGA</name>
<organism evidence="2 3">
    <name type="scientific">Armillaria gallica</name>
    <name type="common">Bulbous honey fungus</name>
    <name type="synonym">Armillaria bulbosa</name>
    <dbReference type="NCBI Taxonomy" id="47427"/>
    <lineage>
        <taxon>Eukaryota</taxon>
        <taxon>Fungi</taxon>
        <taxon>Dikarya</taxon>
        <taxon>Basidiomycota</taxon>
        <taxon>Agaricomycotina</taxon>
        <taxon>Agaricomycetes</taxon>
        <taxon>Agaricomycetidae</taxon>
        <taxon>Agaricales</taxon>
        <taxon>Marasmiineae</taxon>
        <taxon>Physalacriaceae</taxon>
        <taxon>Armillaria</taxon>
    </lineage>
</organism>
<feature type="compositionally biased region" description="Low complexity" evidence="1">
    <location>
        <begin position="1"/>
        <end position="17"/>
    </location>
</feature>
<keyword evidence="3" id="KW-1185">Reference proteome</keyword>
<proteinExistence type="predicted"/>